<comment type="caution">
    <text evidence="10">The sequence shown here is derived from an EMBL/GenBank/DDBJ whole genome shotgun (WGS) entry which is preliminary data.</text>
</comment>
<keyword evidence="4" id="KW-0808">Transferase</keyword>
<feature type="transmembrane region" description="Helical" evidence="8">
    <location>
        <begin position="255"/>
        <end position="279"/>
    </location>
</feature>
<proteinExistence type="predicted"/>
<feature type="domain" description="Glycosyltransferase RgtA/B/C/D-like" evidence="9">
    <location>
        <begin position="66"/>
        <end position="224"/>
    </location>
</feature>
<keyword evidence="5 8" id="KW-0812">Transmembrane</keyword>
<feature type="transmembrane region" description="Helical" evidence="8">
    <location>
        <begin position="362"/>
        <end position="378"/>
    </location>
</feature>
<feature type="transmembrane region" description="Helical" evidence="8">
    <location>
        <begin position="184"/>
        <end position="201"/>
    </location>
</feature>
<evidence type="ECO:0000256" key="5">
    <source>
        <dbReference type="ARBA" id="ARBA00022692"/>
    </source>
</evidence>
<keyword evidence="7 8" id="KW-0472">Membrane</keyword>
<comment type="subcellular location">
    <subcellularLocation>
        <location evidence="1">Cell membrane</location>
        <topology evidence="1">Multi-pass membrane protein</topology>
    </subcellularLocation>
</comment>
<evidence type="ECO:0000256" key="7">
    <source>
        <dbReference type="ARBA" id="ARBA00023136"/>
    </source>
</evidence>
<evidence type="ECO:0000313" key="10">
    <source>
        <dbReference type="EMBL" id="MBK7414995.1"/>
    </source>
</evidence>
<feature type="transmembrane region" description="Helical" evidence="8">
    <location>
        <begin position="116"/>
        <end position="132"/>
    </location>
</feature>
<dbReference type="Pfam" id="PF13231">
    <property type="entry name" value="PMT_2"/>
    <property type="match status" value="1"/>
</dbReference>
<keyword evidence="2" id="KW-1003">Cell membrane</keyword>
<evidence type="ECO:0000256" key="6">
    <source>
        <dbReference type="ARBA" id="ARBA00022989"/>
    </source>
</evidence>
<feature type="transmembrane region" description="Helical" evidence="8">
    <location>
        <begin position="213"/>
        <end position="235"/>
    </location>
</feature>
<dbReference type="GO" id="GO:0005886">
    <property type="term" value="C:plasma membrane"/>
    <property type="evidence" value="ECO:0007669"/>
    <property type="project" value="UniProtKB-SubCell"/>
</dbReference>
<dbReference type="GO" id="GO:0016763">
    <property type="term" value="F:pentosyltransferase activity"/>
    <property type="evidence" value="ECO:0007669"/>
    <property type="project" value="TreeGrafter"/>
</dbReference>
<dbReference type="InterPro" id="IPR038731">
    <property type="entry name" value="RgtA/B/C-like"/>
</dbReference>
<dbReference type="Proteomes" id="UP000739411">
    <property type="component" value="Unassembled WGS sequence"/>
</dbReference>
<evidence type="ECO:0000259" key="9">
    <source>
        <dbReference type="Pfam" id="PF13231"/>
    </source>
</evidence>
<dbReference type="PANTHER" id="PTHR33908">
    <property type="entry name" value="MANNOSYLTRANSFERASE YKCB-RELATED"/>
    <property type="match status" value="1"/>
</dbReference>
<evidence type="ECO:0000256" key="2">
    <source>
        <dbReference type="ARBA" id="ARBA00022475"/>
    </source>
</evidence>
<feature type="transmembrane region" description="Helical" evidence="8">
    <location>
        <begin position="334"/>
        <end position="356"/>
    </location>
</feature>
<sequence length="535" mass="58970">MLALSPARQTLLLFLLALAVLIPGIWEATGLTGKDEFFLGLRTPMEMIEGNHWLVPFLDGAPRIRKPPLLYWVGRSSYEIFGISLVSARIIGVLAAALLIIAAAGIARRISGKTEPGLIAGCILLGCLGIASEGRRFMLDMPVAALSTAAFWSLLVWLKNRRFFQLTVTSLLLVAGFLTKGPIVALVFGGGCLALLFSGQLRGTHLGRHWKALLGHGLLWALLALPWFFVVRALYPEATNLVLADELESRQFFNLSPGILFGLLNVALPWVFVFAVAAWQQRSRTWETRFALFWFLATFLPFLFIKSFDRYLIGSLVPLSIFLAMTLPQVRVRWPFRLGMLLAMGVGGVLAGFAFWFQLGGWYWLVLPAIYLGWAWWHERALANTLAAPAVYWIALLAGVFPALGINAVPASVIELGRRQSIAMFDGPQPAMLPILTAQAHRHYGKLDKFDLSELAASKTPIFVEEKDISSFKTALTVTNHQATQLGSYQTLASHGSGLRFARVGATSNDWKSAVSSRSLAPLLTTVFWFEVSQP</sequence>
<dbReference type="AlphaFoldDB" id="A0A935N1Y6"/>
<feature type="transmembrane region" description="Helical" evidence="8">
    <location>
        <begin position="390"/>
        <end position="409"/>
    </location>
</feature>
<evidence type="ECO:0000256" key="8">
    <source>
        <dbReference type="SAM" id="Phobius"/>
    </source>
</evidence>
<dbReference type="GO" id="GO:0009103">
    <property type="term" value="P:lipopolysaccharide biosynthetic process"/>
    <property type="evidence" value="ECO:0007669"/>
    <property type="project" value="UniProtKB-ARBA"/>
</dbReference>
<gene>
    <name evidence="10" type="ORF">IPJ38_07610</name>
</gene>
<evidence type="ECO:0000256" key="3">
    <source>
        <dbReference type="ARBA" id="ARBA00022676"/>
    </source>
</evidence>
<evidence type="ECO:0000313" key="11">
    <source>
        <dbReference type="Proteomes" id="UP000739411"/>
    </source>
</evidence>
<evidence type="ECO:0000256" key="1">
    <source>
        <dbReference type="ARBA" id="ARBA00004651"/>
    </source>
</evidence>
<reference evidence="10 11" key="1">
    <citation type="submission" date="2020-10" db="EMBL/GenBank/DDBJ databases">
        <title>Connecting structure to function with the recovery of over 1000 high-quality activated sludge metagenome-assembled genomes encoding full-length rRNA genes using long-read sequencing.</title>
        <authorList>
            <person name="Singleton C.M."/>
            <person name="Petriglieri F."/>
            <person name="Kristensen J.M."/>
            <person name="Kirkegaard R.H."/>
            <person name="Michaelsen T.Y."/>
            <person name="Andersen M.H."/>
            <person name="Karst S.M."/>
            <person name="Dueholm M.S."/>
            <person name="Nielsen P.H."/>
            <person name="Albertsen M."/>
        </authorList>
    </citation>
    <scope>NUCLEOTIDE SEQUENCE [LARGE SCALE GENOMIC DNA]</scope>
    <source>
        <strain evidence="10">EsbW_18-Q3-R4-48_BATAC.463</strain>
    </source>
</reference>
<evidence type="ECO:0000256" key="4">
    <source>
        <dbReference type="ARBA" id="ARBA00022679"/>
    </source>
</evidence>
<accession>A0A935N1Y6</accession>
<keyword evidence="3" id="KW-0328">Glycosyltransferase</keyword>
<feature type="transmembrane region" description="Helical" evidence="8">
    <location>
        <begin position="286"/>
        <end position="305"/>
    </location>
</feature>
<dbReference type="InterPro" id="IPR050297">
    <property type="entry name" value="LipidA_mod_glycosyltrf_83"/>
</dbReference>
<keyword evidence="6 8" id="KW-1133">Transmembrane helix</keyword>
<dbReference type="EMBL" id="JADJMS010000015">
    <property type="protein sequence ID" value="MBK7414995.1"/>
    <property type="molecule type" value="Genomic_DNA"/>
</dbReference>
<feature type="transmembrane region" description="Helical" evidence="8">
    <location>
        <begin position="80"/>
        <end position="104"/>
    </location>
</feature>
<dbReference type="PANTHER" id="PTHR33908:SF11">
    <property type="entry name" value="MEMBRANE PROTEIN"/>
    <property type="match status" value="1"/>
</dbReference>
<protein>
    <submittedName>
        <fullName evidence="10">Glycosyltransferase family 39 protein</fullName>
    </submittedName>
</protein>
<organism evidence="10 11">
    <name type="scientific">Candidatus Dechloromonas phosphorivorans</name>
    <dbReference type="NCBI Taxonomy" id="2899244"/>
    <lineage>
        <taxon>Bacteria</taxon>
        <taxon>Pseudomonadati</taxon>
        <taxon>Pseudomonadota</taxon>
        <taxon>Betaproteobacteria</taxon>
        <taxon>Rhodocyclales</taxon>
        <taxon>Azonexaceae</taxon>
        <taxon>Dechloromonas</taxon>
    </lineage>
</organism>
<name>A0A935N1Y6_9RHOO</name>
<feature type="transmembrane region" description="Helical" evidence="8">
    <location>
        <begin position="138"/>
        <end position="158"/>
    </location>
</feature>